<protein>
    <submittedName>
        <fullName evidence="1">Uncharacterized protein</fullName>
    </submittedName>
</protein>
<gene>
    <name evidence="1" type="ORF">ECRASSUSDP1_LOCUS23860</name>
</gene>
<name>A0AAD2D6G5_EUPCR</name>
<comment type="caution">
    <text evidence="1">The sequence shown here is derived from an EMBL/GenBank/DDBJ whole genome shotgun (WGS) entry which is preliminary data.</text>
</comment>
<dbReference type="Proteomes" id="UP001295684">
    <property type="component" value="Unassembled WGS sequence"/>
</dbReference>
<organism evidence="1 2">
    <name type="scientific">Euplotes crassus</name>
    <dbReference type="NCBI Taxonomy" id="5936"/>
    <lineage>
        <taxon>Eukaryota</taxon>
        <taxon>Sar</taxon>
        <taxon>Alveolata</taxon>
        <taxon>Ciliophora</taxon>
        <taxon>Intramacronucleata</taxon>
        <taxon>Spirotrichea</taxon>
        <taxon>Hypotrichia</taxon>
        <taxon>Euplotida</taxon>
        <taxon>Euplotidae</taxon>
        <taxon>Moneuplotes</taxon>
    </lineage>
</organism>
<keyword evidence="2" id="KW-1185">Reference proteome</keyword>
<reference evidence="1" key="1">
    <citation type="submission" date="2023-07" db="EMBL/GenBank/DDBJ databases">
        <authorList>
            <consortium name="AG Swart"/>
            <person name="Singh M."/>
            <person name="Singh A."/>
            <person name="Seah K."/>
            <person name="Emmerich C."/>
        </authorList>
    </citation>
    <scope>NUCLEOTIDE SEQUENCE</scope>
    <source>
        <strain evidence="1">DP1</strain>
    </source>
</reference>
<proteinExistence type="predicted"/>
<dbReference type="AlphaFoldDB" id="A0AAD2D6G5"/>
<sequence>MGAQNSSPENGAVLFEDDLEIDQEVHPAIKEAFLAQAERLPNGELGVRASKLKNVEPKHLQQSIRKSRVGFDEEEGIKSHKPVKNIHAEPREFICKQENHEIHGNFMCNCKNENDGKFIEDDFSSPNKEEFLSYEQYVDLMNERMGIEKNKMKGTDIVFESKSSNVSCLFWPY</sequence>
<accession>A0AAD2D6G5</accession>
<dbReference type="EMBL" id="CAMPGE010024559">
    <property type="protein sequence ID" value="CAI2382387.1"/>
    <property type="molecule type" value="Genomic_DNA"/>
</dbReference>
<evidence type="ECO:0000313" key="2">
    <source>
        <dbReference type="Proteomes" id="UP001295684"/>
    </source>
</evidence>
<evidence type="ECO:0000313" key="1">
    <source>
        <dbReference type="EMBL" id="CAI2382387.1"/>
    </source>
</evidence>